<dbReference type="InterPro" id="IPR011006">
    <property type="entry name" value="CheY-like_superfamily"/>
</dbReference>
<evidence type="ECO:0000256" key="1">
    <source>
        <dbReference type="PROSITE-ProRule" id="PRU00169"/>
    </source>
</evidence>
<dbReference type="EMBL" id="VOSK01000069">
    <property type="protein sequence ID" value="MPR27001.1"/>
    <property type="molecule type" value="Genomic_DNA"/>
</dbReference>
<comment type="caution">
    <text evidence="3">The sequence shown here is derived from an EMBL/GenBank/DDBJ whole genome shotgun (WGS) entry which is preliminary data.</text>
</comment>
<gene>
    <name evidence="3" type="ORF">FS320_17710</name>
</gene>
<evidence type="ECO:0000259" key="2">
    <source>
        <dbReference type="PROSITE" id="PS50110"/>
    </source>
</evidence>
<keyword evidence="4" id="KW-1185">Reference proteome</keyword>
<keyword evidence="1" id="KW-0597">Phosphoprotein</keyword>
<dbReference type="SUPFAM" id="SSF52172">
    <property type="entry name" value="CheY-like"/>
    <property type="match status" value="1"/>
</dbReference>
<dbReference type="InterPro" id="IPR001789">
    <property type="entry name" value="Sig_transdc_resp-reg_receiver"/>
</dbReference>
<protein>
    <submittedName>
        <fullName evidence="3">Response regulator</fullName>
    </submittedName>
</protein>
<feature type="modified residue" description="4-aspartylphosphate" evidence="1">
    <location>
        <position position="74"/>
    </location>
</feature>
<dbReference type="Pfam" id="PF00072">
    <property type="entry name" value="Response_reg"/>
    <property type="match status" value="1"/>
</dbReference>
<dbReference type="SMART" id="SM00448">
    <property type="entry name" value="REC"/>
    <property type="match status" value="1"/>
</dbReference>
<dbReference type="AlphaFoldDB" id="A0A5N7MIW5"/>
<reference evidence="3 4" key="1">
    <citation type="journal article" date="2019" name="Syst. Appl. Microbiol.">
        <title>Microvirga tunisiensis sp. nov., a root nodule symbiotic bacterium isolated from Lupinus micranthus and L. luteus grown in Northern Tunisia.</title>
        <authorList>
            <person name="Msaddak A."/>
            <person name="Rejili M."/>
            <person name="Duran D."/>
            <person name="Mars M."/>
            <person name="Palacios J.M."/>
            <person name="Ruiz-Argueso T."/>
            <person name="Rey L."/>
            <person name="Imperial J."/>
        </authorList>
    </citation>
    <scope>NUCLEOTIDE SEQUENCE [LARGE SCALE GENOMIC DNA]</scope>
    <source>
        <strain evidence="3 4">Lmie10</strain>
    </source>
</reference>
<dbReference type="GO" id="GO:0000160">
    <property type="term" value="P:phosphorelay signal transduction system"/>
    <property type="evidence" value="ECO:0007669"/>
    <property type="project" value="InterPro"/>
</dbReference>
<accession>A0A5N7MIW5</accession>
<name>A0A5N7MIW5_9HYPH</name>
<dbReference type="Gene3D" id="3.40.50.2300">
    <property type="match status" value="1"/>
</dbReference>
<dbReference type="Proteomes" id="UP000403266">
    <property type="component" value="Unassembled WGS sequence"/>
</dbReference>
<feature type="domain" description="Response regulatory" evidence="2">
    <location>
        <begin position="24"/>
        <end position="135"/>
    </location>
</feature>
<dbReference type="OrthoDB" id="8018153at2"/>
<sequence length="149" mass="16306">MDSLAEPARCQPSRRMMDVMAQTRCMIVEDQVLIGMSLEAFLEDAGFEVAGIFMSNVQALQWLEDDAPDVAILDIMIRDGTSLEIARALKCRGVPFAVYSGLPSKADCPPELQNVPWLEKPASREILLSVLGGLARPENDAIVLNSELS</sequence>
<organism evidence="3 4">
    <name type="scientific">Microvirga tunisiensis</name>
    <dbReference type="NCBI Taxonomy" id="2108360"/>
    <lineage>
        <taxon>Bacteria</taxon>
        <taxon>Pseudomonadati</taxon>
        <taxon>Pseudomonadota</taxon>
        <taxon>Alphaproteobacteria</taxon>
        <taxon>Hyphomicrobiales</taxon>
        <taxon>Methylobacteriaceae</taxon>
        <taxon>Microvirga</taxon>
    </lineage>
</organism>
<evidence type="ECO:0000313" key="3">
    <source>
        <dbReference type="EMBL" id="MPR27001.1"/>
    </source>
</evidence>
<proteinExistence type="predicted"/>
<evidence type="ECO:0000313" key="4">
    <source>
        <dbReference type="Proteomes" id="UP000403266"/>
    </source>
</evidence>
<dbReference type="PROSITE" id="PS50110">
    <property type="entry name" value="RESPONSE_REGULATORY"/>
    <property type="match status" value="1"/>
</dbReference>